<evidence type="ECO:0000256" key="1">
    <source>
        <dbReference type="SAM" id="MobiDB-lite"/>
    </source>
</evidence>
<evidence type="ECO:0000313" key="2">
    <source>
        <dbReference type="EMBL" id="AKY02585.1"/>
    </source>
</evidence>
<reference evidence="2 3" key="1">
    <citation type="submission" date="2015-07" db="EMBL/GenBank/DDBJ databases">
        <authorList>
            <person name="Ahmed S.Y."/>
            <person name="Anderson S.M."/>
            <person name="Brusacoram J."/>
            <person name="Crum A.H."/>
            <person name="Gearhart E.M."/>
            <person name="Kleinschmidt S.L."/>
            <person name="Kroska S.N."/>
            <person name="Rotering K.H."/>
            <person name="Westholm D.E."/>
            <person name="Anders K.R."/>
            <person name="Bradley K.W."/>
            <person name="Asai D.J."/>
            <person name="Bowman C.A."/>
            <person name="Russell D.A."/>
            <person name="Pope W.H."/>
            <person name="Jacobs-Sera D."/>
            <person name="Hendrix R.W."/>
            <person name="Hatfull G.F."/>
        </authorList>
    </citation>
    <scope>NUCLEOTIDE SEQUENCE [LARGE SCALE GENOMIC DNA]</scope>
</reference>
<dbReference type="Proteomes" id="UP000201398">
    <property type="component" value="Segment"/>
</dbReference>
<evidence type="ECO:0000313" key="3">
    <source>
        <dbReference type="Proteomes" id="UP000201398"/>
    </source>
</evidence>
<dbReference type="EMBL" id="KT347313">
    <property type="protein sequence ID" value="AKY02585.1"/>
    <property type="molecule type" value="Genomic_DNA"/>
</dbReference>
<protein>
    <submittedName>
        <fullName evidence="2">Helix-turn-helix DNA binding domain protein</fullName>
    </submittedName>
</protein>
<organism evidence="2 3">
    <name type="scientific">Mycobacterium phage Brusacoram</name>
    <dbReference type="NCBI Taxonomy" id="1698358"/>
    <lineage>
        <taxon>Viruses</taxon>
        <taxon>Duplodnaviria</taxon>
        <taxon>Heunggongvirae</taxon>
        <taxon>Uroviricota</taxon>
        <taxon>Caudoviricetes</taxon>
        <taxon>Pclasvirinae</taxon>
        <taxon>Fishburnevirus</taxon>
        <taxon>Fishburnevirus brusacoram</taxon>
    </lineage>
</organism>
<feature type="region of interest" description="Disordered" evidence="1">
    <location>
        <begin position="157"/>
        <end position="182"/>
    </location>
</feature>
<dbReference type="OrthoDB" id="12026at10239"/>
<sequence length="223" mass="24428">MITYTCDSCTAPITGPVRLSANDGGEKHFCSPICLSVWWNGQGHGEPRKPIEPRRPQPPVRGTLPPPQPRSRRARPLTPEQDTEILRRYNDGEPVPVLAAEFDVAHPTIYKSITRARAAVPQARDAARDADRDAIAEVVGLTRQVVDRVVDAAEAAAPVEAPAPAPVAKPQTQQRKSTTPVTARCRDCPRTWNLTGRVLKMTIDLHEHQRGHVVDIEDGALDA</sequence>
<dbReference type="KEGG" id="vg:26614000"/>
<accession>A0A0K1Y673</accession>
<feature type="compositionally biased region" description="Polar residues" evidence="1">
    <location>
        <begin position="170"/>
        <end position="181"/>
    </location>
</feature>
<keyword evidence="3" id="KW-1185">Reference proteome</keyword>
<dbReference type="Gene3D" id="1.10.10.60">
    <property type="entry name" value="Homeodomain-like"/>
    <property type="match status" value="1"/>
</dbReference>
<proteinExistence type="predicted"/>
<feature type="compositionally biased region" description="Basic and acidic residues" evidence="1">
    <location>
        <begin position="45"/>
        <end position="55"/>
    </location>
</feature>
<gene>
    <name evidence="2" type="ORF">SEA_BRUSACORAM_59</name>
</gene>
<name>A0A0K1Y673_9CAUD</name>
<feature type="compositionally biased region" description="Pro residues" evidence="1">
    <location>
        <begin position="56"/>
        <end position="69"/>
    </location>
</feature>
<dbReference type="GeneID" id="26614000"/>
<dbReference type="RefSeq" id="YP_009193956.1">
    <property type="nucleotide sequence ID" value="NC_028747.1"/>
</dbReference>
<feature type="region of interest" description="Disordered" evidence="1">
    <location>
        <begin position="44"/>
        <end position="83"/>
    </location>
</feature>